<evidence type="ECO:0000256" key="1">
    <source>
        <dbReference type="SAM" id="Phobius"/>
    </source>
</evidence>
<dbReference type="RefSeq" id="WP_256141408.1">
    <property type="nucleotide sequence ID" value="NZ_CAXKYC010000056.1"/>
</dbReference>
<feature type="transmembrane region" description="Helical" evidence="1">
    <location>
        <begin position="176"/>
        <end position="194"/>
    </location>
</feature>
<name>A0AAW6MDH1_9BACE</name>
<keyword evidence="1" id="KW-1133">Transmembrane helix</keyword>
<dbReference type="Pfam" id="PF18159">
    <property type="entry name" value="S_4TM"/>
    <property type="match status" value="1"/>
</dbReference>
<accession>A0AAW6MDH1</accession>
<evidence type="ECO:0000313" key="3">
    <source>
        <dbReference type="Proteomes" id="UP001221924"/>
    </source>
</evidence>
<protein>
    <submittedName>
        <fullName evidence="2">S-4TM family putative pore-forming effector</fullName>
    </submittedName>
</protein>
<sequence length="302" mass="35601">MNKGQEILYKQNLDVNIDRLLAQRRLYSNAKIMQYILIAITVIIPVLIAFITNFSNLRIDDTSWIYTIYAIVVIFGEKILEIFIDRNKKTAASIQEKFDTNIFDIPENELLNSVFIDHDIVRKYSKKDKLNANKISRVTNWYSTRIDCLQTNIAILFCQRMNICYDQNIKKKYNKLLISLSVLTFITLLIISLTNDFSLKKFIIEVILPSIPILNFTYKEINQNIESVDNLQKLREIIENKLSSLSRNDVIEIEELRNIQDRIFNNRILSPLIPDFIYKILWTELEDEMNYSVENRIVELQS</sequence>
<reference evidence="2" key="1">
    <citation type="submission" date="2023-03" db="EMBL/GenBank/DDBJ databases">
        <title>DFI Biobank Strains.</title>
        <authorList>
            <person name="Mostad J."/>
            <person name="Paddock L."/>
            <person name="Medina S."/>
            <person name="Waligurski E."/>
            <person name="Barat B."/>
            <person name="Smith R."/>
            <person name="Burgo V."/>
            <person name="Metcalfe C."/>
            <person name="Woodson C."/>
            <person name="Sundararajan A."/>
            <person name="Ramaswamy R."/>
            <person name="Lin H."/>
            <person name="Pamer E.G."/>
        </authorList>
    </citation>
    <scope>NUCLEOTIDE SEQUENCE</scope>
    <source>
        <strain evidence="2">DFI.9.5</strain>
    </source>
</reference>
<keyword evidence="1" id="KW-0812">Transmembrane</keyword>
<evidence type="ECO:0000313" key="2">
    <source>
        <dbReference type="EMBL" id="MDE8697340.1"/>
    </source>
</evidence>
<organism evidence="2 3">
    <name type="scientific">Bacteroides cellulosilyticus</name>
    <dbReference type="NCBI Taxonomy" id="246787"/>
    <lineage>
        <taxon>Bacteria</taxon>
        <taxon>Pseudomonadati</taxon>
        <taxon>Bacteroidota</taxon>
        <taxon>Bacteroidia</taxon>
        <taxon>Bacteroidales</taxon>
        <taxon>Bacteroidaceae</taxon>
        <taxon>Bacteroides</taxon>
    </lineage>
</organism>
<dbReference type="AlphaFoldDB" id="A0AAW6MDH1"/>
<dbReference type="Proteomes" id="UP001221924">
    <property type="component" value="Unassembled WGS sequence"/>
</dbReference>
<proteinExistence type="predicted"/>
<feature type="transmembrane region" description="Helical" evidence="1">
    <location>
        <begin position="32"/>
        <end position="52"/>
    </location>
</feature>
<feature type="transmembrane region" description="Helical" evidence="1">
    <location>
        <begin position="64"/>
        <end position="84"/>
    </location>
</feature>
<dbReference type="InterPro" id="IPR049920">
    <property type="entry name" value="IK1_05631-like"/>
</dbReference>
<comment type="caution">
    <text evidence="2">The sequence shown here is derived from an EMBL/GenBank/DDBJ whole genome shotgun (WGS) entry which is preliminary data.</text>
</comment>
<gene>
    <name evidence="2" type="ORF">PZH42_24875</name>
</gene>
<dbReference type="EMBL" id="JARFID010000043">
    <property type="protein sequence ID" value="MDE8697340.1"/>
    <property type="molecule type" value="Genomic_DNA"/>
</dbReference>
<keyword evidence="1" id="KW-0472">Membrane</keyword>